<protein>
    <recommendedName>
        <fullName evidence="6">Transport permease protein</fullName>
    </recommendedName>
</protein>
<evidence type="ECO:0000256" key="5">
    <source>
        <dbReference type="ARBA" id="ARBA00023251"/>
    </source>
</evidence>
<keyword evidence="6" id="KW-1003">Cell membrane</keyword>
<keyword evidence="6" id="KW-0813">Transport</keyword>
<dbReference type="GO" id="GO:0140359">
    <property type="term" value="F:ABC-type transporter activity"/>
    <property type="evidence" value="ECO:0007669"/>
    <property type="project" value="InterPro"/>
</dbReference>
<comment type="caution">
    <text evidence="8">The sequence shown here is derived from an EMBL/GenBank/DDBJ whole genome shotgun (WGS) entry which is preliminary data.</text>
</comment>
<keyword evidence="5" id="KW-0046">Antibiotic resistance</keyword>
<comment type="subcellular location">
    <subcellularLocation>
        <location evidence="6">Cell membrane</location>
        <topology evidence="6">Multi-pass membrane protein</topology>
    </subcellularLocation>
    <subcellularLocation>
        <location evidence="1">Membrane</location>
        <topology evidence="1">Multi-pass membrane protein</topology>
    </subcellularLocation>
</comment>
<organism evidence="8 9">
    <name type="scientific">Sphaerisporangium rufum</name>
    <dbReference type="NCBI Taxonomy" id="1381558"/>
    <lineage>
        <taxon>Bacteria</taxon>
        <taxon>Bacillati</taxon>
        <taxon>Actinomycetota</taxon>
        <taxon>Actinomycetes</taxon>
        <taxon>Streptosporangiales</taxon>
        <taxon>Streptosporangiaceae</taxon>
        <taxon>Sphaerisporangium</taxon>
    </lineage>
</organism>
<dbReference type="AlphaFoldDB" id="A0A919R6D8"/>
<dbReference type="InterPro" id="IPR013525">
    <property type="entry name" value="ABC2_TM"/>
</dbReference>
<dbReference type="PRINTS" id="PR00164">
    <property type="entry name" value="ABC2TRNSPORT"/>
</dbReference>
<accession>A0A919R6D8</accession>
<evidence type="ECO:0000313" key="8">
    <source>
        <dbReference type="EMBL" id="GII77992.1"/>
    </source>
</evidence>
<keyword evidence="3 6" id="KW-1133">Transmembrane helix</keyword>
<reference evidence="8" key="1">
    <citation type="submission" date="2021-01" db="EMBL/GenBank/DDBJ databases">
        <title>Whole genome shotgun sequence of Sphaerisporangium rufum NBRC 109079.</title>
        <authorList>
            <person name="Komaki H."/>
            <person name="Tamura T."/>
        </authorList>
    </citation>
    <scope>NUCLEOTIDE SEQUENCE</scope>
    <source>
        <strain evidence="8">NBRC 109079</strain>
    </source>
</reference>
<proteinExistence type="inferred from homology"/>
<feature type="transmembrane region" description="Helical" evidence="6">
    <location>
        <begin position="67"/>
        <end position="94"/>
    </location>
</feature>
<sequence>MAAVGDARGARPVSPASTLAVLERALTVYRRVWRGSVFSGFLFPVMFLVAFGIGVGGRVGQVGGVDYLAWIVPGVLAATAFQTAVGECAFPVFGDFRWTRAYHAMRATPVRVGDMVAGWLLYIVVRVEIATAAFLLVSALFGALRSPWAPLTPLVCALVALAAAAPMMGVAARVEHDGWFALVFRFVVIPSTLFGGVFFPVERLPAVVRPLAWLSPLWHGAELNRAATLGGVPPWPVAAHLGVLVAFAAAGAVLAWRCFSRRLED</sequence>
<dbReference type="PIRSF" id="PIRSF006648">
    <property type="entry name" value="DrrB"/>
    <property type="match status" value="1"/>
</dbReference>
<dbReference type="RefSeq" id="WP_203985068.1">
    <property type="nucleotide sequence ID" value="NZ_BOOU01000044.1"/>
</dbReference>
<feature type="transmembrane region" description="Helical" evidence="6">
    <location>
        <begin position="150"/>
        <end position="172"/>
    </location>
</feature>
<feature type="transmembrane region" description="Helical" evidence="6">
    <location>
        <begin position="237"/>
        <end position="259"/>
    </location>
</feature>
<feature type="transmembrane region" description="Helical" evidence="6">
    <location>
        <begin position="32"/>
        <end position="55"/>
    </location>
</feature>
<evidence type="ECO:0000256" key="2">
    <source>
        <dbReference type="ARBA" id="ARBA00022692"/>
    </source>
</evidence>
<dbReference type="Proteomes" id="UP000655287">
    <property type="component" value="Unassembled WGS sequence"/>
</dbReference>
<keyword evidence="2 6" id="KW-0812">Transmembrane</keyword>
<evidence type="ECO:0000259" key="7">
    <source>
        <dbReference type="PROSITE" id="PS51012"/>
    </source>
</evidence>
<evidence type="ECO:0000256" key="6">
    <source>
        <dbReference type="RuleBase" id="RU361157"/>
    </source>
</evidence>
<dbReference type="PANTHER" id="PTHR43229">
    <property type="entry name" value="NODULATION PROTEIN J"/>
    <property type="match status" value="1"/>
</dbReference>
<dbReference type="PANTHER" id="PTHR43229:SF2">
    <property type="entry name" value="NODULATION PROTEIN J"/>
    <property type="match status" value="1"/>
</dbReference>
<dbReference type="GO" id="GO:0046677">
    <property type="term" value="P:response to antibiotic"/>
    <property type="evidence" value="ECO:0007669"/>
    <property type="project" value="UniProtKB-KW"/>
</dbReference>
<dbReference type="InterPro" id="IPR000412">
    <property type="entry name" value="ABC_2_transport"/>
</dbReference>
<dbReference type="InterPro" id="IPR047817">
    <property type="entry name" value="ABC2_TM_bact-type"/>
</dbReference>
<keyword evidence="4 6" id="KW-0472">Membrane</keyword>
<feature type="transmembrane region" description="Helical" evidence="6">
    <location>
        <begin position="115"/>
        <end position="144"/>
    </location>
</feature>
<feature type="domain" description="ABC transmembrane type-2" evidence="7">
    <location>
        <begin position="35"/>
        <end position="262"/>
    </location>
</feature>
<dbReference type="Pfam" id="PF01061">
    <property type="entry name" value="ABC2_membrane"/>
    <property type="match status" value="1"/>
</dbReference>
<name>A0A919R6D8_9ACTN</name>
<dbReference type="InterPro" id="IPR051784">
    <property type="entry name" value="Nod_factor_ABC_transporter"/>
</dbReference>
<evidence type="ECO:0000313" key="9">
    <source>
        <dbReference type="Proteomes" id="UP000655287"/>
    </source>
</evidence>
<dbReference type="EMBL" id="BOOU01000044">
    <property type="protein sequence ID" value="GII77992.1"/>
    <property type="molecule type" value="Genomic_DNA"/>
</dbReference>
<dbReference type="PROSITE" id="PS51012">
    <property type="entry name" value="ABC_TM2"/>
    <property type="match status" value="1"/>
</dbReference>
<keyword evidence="9" id="KW-1185">Reference proteome</keyword>
<evidence type="ECO:0000256" key="1">
    <source>
        <dbReference type="ARBA" id="ARBA00004141"/>
    </source>
</evidence>
<comment type="similarity">
    <text evidence="6">Belongs to the ABC-2 integral membrane protein family.</text>
</comment>
<evidence type="ECO:0000256" key="4">
    <source>
        <dbReference type="ARBA" id="ARBA00023136"/>
    </source>
</evidence>
<gene>
    <name evidence="8" type="ORF">Sru01_29740</name>
</gene>
<feature type="transmembrane region" description="Helical" evidence="6">
    <location>
        <begin position="179"/>
        <end position="201"/>
    </location>
</feature>
<dbReference type="GO" id="GO:0043190">
    <property type="term" value="C:ATP-binding cassette (ABC) transporter complex"/>
    <property type="evidence" value="ECO:0007669"/>
    <property type="project" value="InterPro"/>
</dbReference>
<evidence type="ECO:0000256" key="3">
    <source>
        <dbReference type="ARBA" id="ARBA00022989"/>
    </source>
</evidence>